<dbReference type="Proteomes" id="UP000235739">
    <property type="component" value="Unassembled WGS sequence"/>
</dbReference>
<protein>
    <recommendedName>
        <fullName evidence="1">Glycosyltransferase 2-like domain-containing protein</fullName>
    </recommendedName>
</protein>
<name>A0A2N7S4U8_9MICC</name>
<dbReference type="RefSeq" id="WP_102597811.1">
    <property type="nucleotide sequence ID" value="NZ_PNQX01000001.1"/>
</dbReference>
<dbReference type="SUPFAM" id="SSF53756">
    <property type="entry name" value="UDP-Glycosyltransferase/glycogen phosphorylase"/>
    <property type="match status" value="1"/>
</dbReference>
<dbReference type="Gene3D" id="3.40.50.2000">
    <property type="entry name" value="Glycogen Phosphorylase B"/>
    <property type="match status" value="1"/>
</dbReference>
<gene>
    <name evidence="2" type="ORF">CIK84_06295</name>
</gene>
<dbReference type="InterPro" id="IPR001173">
    <property type="entry name" value="Glyco_trans_2-like"/>
</dbReference>
<organism evidence="2 3">
    <name type="scientific">Glutamicibacter arilaitensis</name>
    <dbReference type="NCBI Taxonomy" id="256701"/>
    <lineage>
        <taxon>Bacteria</taxon>
        <taxon>Bacillati</taxon>
        <taxon>Actinomycetota</taxon>
        <taxon>Actinomycetes</taxon>
        <taxon>Micrococcales</taxon>
        <taxon>Micrococcaceae</taxon>
        <taxon>Glutamicibacter</taxon>
    </lineage>
</organism>
<proteinExistence type="predicted"/>
<dbReference type="Gene3D" id="3.90.550.10">
    <property type="entry name" value="Spore Coat Polysaccharide Biosynthesis Protein SpsA, Chain A"/>
    <property type="match status" value="1"/>
</dbReference>
<dbReference type="EMBL" id="PNQX01000001">
    <property type="protein sequence ID" value="PMQ21175.1"/>
    <property type="molecule type" value="Genomic_DNA"/>
</dbReference>
<feature type="domain" description="Glycosyltransferase 2-like" evidence="1">
    <location>
        <begin position="3"/>
        <end position="167"/>
    </location>
</feature>
<dbReference type="PANTHER" id="PTHR22916">
    <property type="entry name" value="GLYCOSYLTRANSFERASE"/>
    <property type="match status" value="1"/>
</dbReference>
<sequence>MISIVIPTYNSIAKMDLTLESLRAIPEKVPHEVIFVDDQSKDDTFDRLSAACEENENWKIFRLAENSGSAAKPRNYGLEQATGEFLFFLDSDDILIPSGLENAYLHAIKFESDAVRNSLEVVAPDGTSRMSDRIPEWDKIKDTSSRLRAIAKFQSLTCSFLMRREVVMDNDIRFMESRRIGEDITFSSEVLVKCERVAYRDVPIRKYVKNDDDEASVTQKLNSSNFKDFIEAWADVDEILGASGVSFIKEHGHAAMDYALRQFIWFKTEDLSREVFDFFSQFCNTHWNYISTFKFSRRLNELVLAARDDNYEQFVDACKIRLVLAGHDLKFMNDILPELQKRYNVRTNKWTGHTTHDEAQSRELLEWTDYVWVEWLLGAAVWYSKNVQSRHRLVIRAHRSEMTVDYGLELELSKVAKIIAIAPHSLNDFSDRFDIPYEKFELIPNAFDVEGYKTEPDDADARRFQLAMIGTVPSLKGFHRAIELLAKLRAVDERYELSVYGKKYSEYGWVMNSESARKYYAMCDSRVEELDLENAIHYQGWVNTKGALRNVGYALSLSDFEGMQVAPGQAFCAGGQGLFLPWRGVESCYPSEFIFDSIELMAEYILAMQDDRTSFERASNYGREFMLERYDTKIVTSRVADLLDRVRA</sequence>
<reference evidence="2 3" key="1">
    <citation type="journal article" date="2017" name="Elife">
        <title>Extensive horizontal gene transfer in cheese-associated bacteria.</title>
        <authorList>
            <person name="Bonham K.S."/>
            <person name="Wolfe B.E."/>
            <person name="Dutton R.J."/>
        </authorList>
    </citation>
    <scope>NUCLEOTIDE SEQUENCE [LARGE SCALE GENOMIC DNA]</scope>
    <source>
        <strain evidence="2 3">JB182</strain>
    </source>
</reference>
<dbReference type="CDD" id="cd00761">
    <property type="entry name" value="Glyco_tranf_GTA_type"/>
    <property type="match status" value="1"/>
</dbReference>
<dbReference type="SUPFAM" id="SSF53448">
    <property type="entry name" value="Nucleotide-diphospho-sugar transferases"/>
    <property type="match status" value="1"/>
</dbReference>
<comment type="caution">
    <text evidence="2">The sequence shown here is derived from an EMBL/GenBank/DDBJ whole genome shotgun (WGS) entry which is preliminary data.</text>
</comment>
<dbReference type="AlphaFoldDB" id="A0A2N7S4U8"/>
<evidence type="ECO:0000313" key="2">
    <source>
        <dbReference type="EMBL" id="PMQ21175.1"/>
    </source>
</evidence>
<evidence type="ECO:0000313" key="3">
    <source>
        <dbReference type="Proteomes" id="UP000235739"/>
    </source>
</evidence>
<dbReference type="Pfam" id="PF00535">
    <property type="entry name" value="Glycos_transf_2"/>
    <property type="match status" value="1"/>
</dbReference>
<evidence type="ECO:0000259" key="1">
    <source>
        <dbReference type="Pfam" id="PF00535"/>
    </source>
</evidence>
<dbReference type="InterPro" id="IPR029044">
    <property type="entry name" value="Nucleotide-diphossugar_trans"/>
</dbReference>
<accession>A0A2N7S4U8</accession>